<dbReference type="Pfam" id="PF16916">
    <property type="entry name" value="ZT_dimer"/>
    <property type="match status" value="1"/>
</dbReference>
<feature type="transmembrane region" description="Helical" evidence="10">
    <location>
        <begin position="107"/>
        <end position="130"/>
    </location>
</feature>
<dbReference type="Gene3D" id="1.20.1510.10">
    <property type="entry name" value="Cation efflux protein transmembrane domain"/>
    <property type="match status" value="1"/>
</dbReference>
<dbReference type="HOGENOM" id="CLU_013430_0_0_4"/>
<dbReference type="GO" id="GO:0005886">
    <property type="term" value="C:plasma membrane"/>
    <property type="evidence" value="ECO:0007669"/>
    <property type="project" value="TreeGrafter"/>
</dbReference>
<comment type="subcellular location">
    <subcellularLocation>
        <location evidence="1">Membrane</location>
        <topology evidence="1">Multi-pass membrane protein</topology>
    </subcellularLocation>
</comment>
<feature type="transmembrane region" description="Helical" evidence="10">
    <location>
        <begin position="142"/>
        <end position="161"/>
    </location>
</feature>
<dbReference type="AlphaFoldDB" id="C6XCH5"/>
<comment type="similarity">
    <text evidence="2">Belongs to the cation diffusion facilitator (CDF) transporter (TC 2.A.4) family. SLC30A subfamily.</text>
</comment>
<accession>C6XCH5</accession>
<keyword evidence="7" id="KW-0406">Ion transport</keyword>
<dbReference type="InterPro" id="IPR027469">
    <property type="entry name" value="Cation_efflux_TMD_sf"/>
</dbReference>
<feature type="transmembrane region" description="Helical" evidence="10">
    <location>
        <begin position="208"/>
        <end position="226"/>
    </location>
</feature>
<keyword evidence="8 10" id="KW-0472">Membrane</keyword>
<evidence type="ECO:0000256" key="10">
    <source>
        <dbReference type="SAM" id="Phobius"/>
    </source>
</evidence>
<feature type="domain" description="Cation efflux protein cytoplasmic" evidence="12">
    <location>
        <begin position="238"/>
        <end position="311"/>
    </location>
</feature>
<feature type="transmembrane region" description="Helical" evidence="10">
    <location>
        <begin position="46"/>
        <end position="65"/>
    </location>
</feature>
<evidence type="ECO:0000256" key="8">
    <source>
        <dbReference type="ARBA" id="ARBA00023136"/>
    </source>
</evidence>
<dbReference type="InterPro" id="IPR027470">
    <property type="entry name" value="Cation_efflux_CTD"/>
</dbReference>
<evidence type="ECO:0000259" key="12">
    <source>
        <dbReference type="Pfam" id="PF16916"/>
    </source>
</evidence>
<evidence type="ECO:0000313" key="14">
    <source>
        <dbReference type="Proteomes" id="UP000002743"/>
    </source>
</evidence>
<evidence type="ECO:0000256" key="9">
    <source>
        <dbReference type="SAM" id="MobiDB-lite"/>
    </source>
</evidence>
<keyword evidence="14" id="KW-1185">Reference proteome</keyword>
<dbReference type="PANTHER" id="PTHR11562:SF17">
    <property type="entry name" value="RE54080P-RELATED"/>
    <property type="match status" value="1"/>
</dbReference>
<dbReference type="RefSeq" id="WP_015829776.1">
    <property type="nucleotide sequence ID" value="NC_012969.1"/>
</dbReference>
<dbReference type="GO" id="GO:0005385">
    <property type="term" value="F:zinc ion transmembrane transporter activity"/>
    <property type="evidence" value="ECO:0007669"/>
    <property type="project" value="TreeGrafter"/>
</dbReference>
<dbReference type="PANTHER" id="PTHR11562">
    <property type="entry name" value="CATION EFFLUX PROTEIN/ ZINC TRANSPORTER"/>
    <property type="match status" value="1"/>
</dbReference>
<feature type="region of interest" description="Disordered" evidence="9">
    <location>
        <begin position="1"/>
        <end position="36"/>
    </location>
</feature>
<keyword evidence="5" id="KW-0862">Zinc</keyword>
<evidence type="ECO:0000256" key="1">
    <source>
        <dbReference type="ARBA" id="ARBA00004141"/>
    </source>
</evidence>
<evidence type="ECO:0000256" key="5">
    <source>
        <dbReference type="ARBA" id="ARBA00022906"/>
    </source>
</evidence>
<dbReference type="InterPro" id="IPR036837">
    <property type="entry name" value="Cation_efflux_CTD_sf"/>
</dbReference>
<evidence type="ECO:0000259" key="11">
    <source>
        <dbReference type="Pfam" id="PF01545"/>
    </source>
</evidence>
<dbReference type="eggNOG" id="COG1230">
    <property type="taxonomic scope" value="Bacteria"/>
</dbReference>
<dbReference type="STRING" id="582744.Msip34_1003"/>
<sequence length="333" mass="36506">MKHDHHTHAHQASGHDHEEHDDHDHAHLHDHHHGHSHSHAGNSLKWPLLLTLAFACVEAVGGWYSGSLALMGDAGHMFSDSAALGLAWLGTWIAAKPASQKHSYGLMRAEIIVAFINCLVMLAVVGAIVFEAIERLQTPQQVHSLEVMGIAFVGLLVNLLVARQLHQHQDNVNHKAALLHVLGDMLGSVAALAAGAVIYFTGWMMIDPVLSLLISALILFSTFRLLREVLHVLMEGVPSHISIQDVTRALQNVPEVQEVHSVHIWSLSSEVSALSAHIVLDDMEHWHEVLNAIRTLLHDRFDIEHVTLQPETVAALNAGKVGCWLTKKAGQPA</sequence>
<dbReference type="SUPFAM" id="SSF160240">
    <property type="entry name" value="Cation efflux protein cytoplasmic domain-like"/>
    <property type="match status" value="1"/>
</dbReference>
<evidence type="ECO:0000256" key="7">
    <source>
        <dbReference type="ARBA" id="ARBA00023065"/>
    </source>
</evidence>
<dbReference type="NCBIfam" id="TIGR01297">
    <property type="entry name" value="CDF"/>
    <property type="match status" value="1"/>
</dbReference>
<feature type="transmembrane region" description="Helical" evidence="10">
    <location>
        <begin position="181"/>
        <end position="202"/>
    </location>
</feature>
<evidence type="ECO:0000256" key="6">
    <source>
        <dbReference type="ARBA" id="ARBA00022989"/>
    </source>
</evidence>
<feature type="compositionally biased region" description="Basic and acidic residues" evidence="9">
    <location>
        <begin position="13"/>
        <end position="27"/>
    </location>
</feature>
<dbReference type="EMBL" id="CP001674">
    <property type="protein sequence ID" value="ACT50250.1"/>
    <property type="molecule type" value="Genomic_DNA"/>
</dbReference>
<evidence type="ECO:0000313" key="13">
    <source>
        <dbReference type="EMBL" id="ACT50250.1"/>
    </source>
</evidence>
<reference evidence="13 14" key="2">
    <citation type="journal article" date="2011" name="J. Bacteriol.">
        <title>Genomes of three methylotrophs from a single niche uncover genetic and metabolic divergence of Methylophilaceae.</title>
        <authorList>
            <person name="Lapidus A."/>
            <person name="Clum A."/>
            <person name="Labutti K."/>
            <person name="Kaluzhnaya M.G."/>
            <person name="Lim S."/>
            <person name="Beck D.A."/>
            <person name="Glavina Del Rio T."/>
            <person name="Nolan M."/>
            <person name="Mavromatis K."/>
            <person name="Huntemann M."/>
            <person name="Lucas S."/>
            <person name="Lidstrom M.E."/>
            <person name="Ivanova N."/>
            <person name="Chistoserdova L."/>
        </authorList>
    </citation>
    <scope>NUCLEOTIDE SEQUENCE [LARGE SCALE GENOMIC DNA]</scope>
    <source>
        <strain evidence="13 14">SIP3-4</strain>
    </source>
</reference>
<dbReference type="InterPro" id="IPR002524">
    <property type="entry name" value="Cation_efflux"/>
</dbReference>
<gene>
    <name evidence="13" type="ordered locus">Msip34_1003</name>
</gene>
<proteinExistence type="inferred from homology"/>
<keyword evidence="4 10" id="KW-0812">Transmembrane</keyword>
<evidence type="ECO:0000256" key="4">
    <source>
        <dbReference type="ARBA" id="ARBA00022692"/>
    </source>
</evidence>
<name>C6XCH5_METGS</name>
<organism evidence="13 14">
    <name type="scientific">Methylovorus glucosotrophus (strain SIP3-4)</name>
    <dbReference type="NCBI Taxonomy" id="582744"/>
    <lineage>
        <taxon>Bacteria</taxon>
        <taxon>Pseudomonadati</taxon>
        <taxon>Pseudomonadota</taxon>
        <taxon>Betaproteobacteria</taxon>
        <taxon>Nitrosomonadales</taxon>
        <taxon>Methylophilaceae</taxon>
        <taxon>Methylovorus</taxon>
    </lineage>
</organism>
<keyword evidence="5" id="KW-0864">Zinc transport</keyword>
<dbReference type="Pfam" id="PF01545">
    <property type="entry name" value="Cation_efflux"/>
    <property type="match status" value="1"/>
</dbReference>
<keyword evidence="3" id="KW-0813">Transport</keyword>
<evidence type="ECO:0000256" key="3">
    <source>
        <dbReference type="ARBA" id="ARBA00022448"/>
    </source>
</evidence>
<dbReference type="SUPFAM" id="SSF161111">
    <property type="entry name" value="Cation efflux protein transmembrane domain-like"/>
    <property type="match status" value="1"/>
</dbReference>
<feature type="domain" description="Cation efflux protein transmembrane" evidence="11">
    <location>
        <begin position="48"/>
        <end position="234"/>
    </location>
</feature>
<keyword evidence="6 10" id="KW-1133">Transmembrane helix</keyword>
<protein>
    <submittedName>
        <fullName evidence="13">Cation diffusion facilitator family transporter</fullName>
    </submittedName>
</protein>
<dbReference type="KEGG" id="mei:Msip34_1003"/>
<dbReference type="Proteomes" id="UP000002743">
    <property type="component" value="Chromosome"/>
</dbReference>
<reference evidence="14" key="1">
    <citation type="submission" date="2009-07" db="EMBL/GenBank/DDBJ databases">
        <title>Complete sequence of chromosome of Methylovorus sp. SIP3-4.</title>
        <authorList>
            <person name="Lucas S."/>
            <person name="Copeland A."/>
            <person name="Lapidus A."/>
            <person name="Glavina del Rio T."/>
            <person name="Tice H."/>
            <person name="Bruce D."/>
            <person name="Goodwin L."/>
            <person name="Pitluck S."/>
            <person name="Clum A."/>
            <person name="Larimer F."/>
            <person name="Land M."/>
            <person name="Hauser L."/>
            <person name="Kyrpides N."/>
            <person name="Mikhailova N."/>
            <person name="Kayluzhnaya M."/>
            <person name="Chistoserdova L."/>
        </authorList>
    </citation>
    <scope>NUCLEOTIDE SEQUENCE [LARGE SCALE GENOMIC DNA]</scope>
    <source>
        <strain evidence="14">SIP3-4</strain>
    </source>
</reference>
<dbReference type="InterPro" id="IPR058533">
    <property type="entry name" value="Cation_efflux_TM"/>
</dbReference>
<dbReference type="InterPro" id="IPR050681">
    <property type="entry name" value="CDF/SLC30A"/>
</dbReference>
<evidence type="ECO:0000256" key="2">
    <source>
        <dbReference type="ARBA" id="ARBA00008873"/>
    </source>
</evidence>